<sequence length="302" mass="33264">MATSVSKELSNILGYSAEGATPGNAKYKDSDADVHPSLSGAGIDLSDTKAILEQDAKIAVQNAQIDSLNSMMQDLTVTLHSIFGAVSNPDEYKMLTAEQSYRFSSRGDVVAALLLSIIDNIKQRIEVREKQQFQSRSHTLFNCVATARSVAIKLFRIKIGAFAGGGYTDVISTLASSDRYPTCNIDSRVYQLTLTSPPVIEFSRAIGVLFVQLKLVPEIFDLPGDNVMYFIKPSLFYPHSNDFALAIDMYITARMSGITKSQSYQYMTLLPKLNARDLSFTVPEVKAAESIKAVLSEEYMYT</sequence>
<dbReference type="AlphaFoldDB" id="A0A4P9WNA1"/>
<dbReference type="Proteomes" id="UP000269721">
    <property type="component" value="Unassembled WGS sequence"/>
</dbReference>
<keyword evidence="2" id="KW-1185">Reference proteome</keyword>
<accession>A0A4P9WNA1</accession>
<reference evidence="2" key="1">
    <citation type="journal article" date="2018" name="Nat. Microbiol.">
        <title>Leveraging single-cell genomics to expand the fungal tree of life.</title>
        <authorList>
            <person name="Ahrendt S.R."/>
            <person name="Quandt C.A."/>
            <person name="Ciobanu D."/>
            <person name="Clum A."/>
            <person name="Salamov A."/>
            <person name="Andreopoulos B."/>
            <person name="Cheng J.F."/>
            <person name="Woyke T."/>
            <person name="Pelin A."/>
            <person name="Henrissat B."/>
            <person name="Reynolds N.K."/>
            <person name="Benny G.L."/>
            <person name="Smith M.E."/>
            <person name="James T.Y."/>
            <person name="Grigoriev I.V."/>
        </authorList>
    </citation>
    <scope>NUCLEOTIDE SEQUENCE [LARGE SCALE GENOMIC DNA]</scope>
</reference>
<protein>
    <submittedName>
        <fullName evidence="1">Uncharacterized protein</fullName>
    </submittedName>
</protein>
<evidence type="ECO:0000313" key="1">
    <source>
        <dbReference type="EMBL" id="RKO92236.1"/>
    </source>
</evidence>
<organism evidence="1 2">
    <name type="scientific">Blyttiomyces helicus</name>
    <dbReference type="NCBI Taxonomy" id="388810"/>
    <lineage>
        <taxon>Eukaryota</taxon>
        <taxon>Fungi</taxon>
        <taxon>Fungi incertae sedis</taxon>
        <taxon>Chytridiomycota</taxon>
        <taxon>Chytridiomycota incertae sedis</taxon>
        <taxon>Chytridiomycetes</taxon>
        <taxon>Chytridiomycetes incertae sedis</taxon>
        <taxon>Blyttiomyces</taxon>
    </lineage>
</organism>
<name>A0A4P9WNA1_9FUNG</name>
<dbReference type="EMBL" id="KZ994723">
    <property type="protein sequence ID" value="RKO92236.1"/>
    <property type="molecule type" value="Genomic_DNA"/>
</dbReference>
<dbReference type="OrthoDB" id="2182221at2759"/>
<evidence type="ECO:0000313" key="2">
    <source>
        <dbReference type="Proteomes" id="UP000269721"/>
    </source>
</evidence>
<gene>
    <name evidence="1" type="ORF">BDK51DRAFT_52156</name>
</gene>
<proteinExistence type="predicted"/>